<keyword evidence="1" id="KW-0732">Signal</keyword>
<evidence type="ECO:0000256" key="1">
    <source>
        <dbReference type="SAM" id="SignalP"/>
    </source>
</evidence>
<feature type="chain" id="PRO_5020748841" evidence="1">
    <location>
        <begin position="22"/>
        <end position="531"/>
    </location>
</feature>
<proteinExistence type="predicted"/>
<dbReference type="RefSeq" id="WP_137089072.1">
    <property type="nucleotide sequence ID" value="NZ_CP028923.1"/>
</dbReference>
<dbReference type="AlphaFoldDB" id="A0A4D7JFL7"/>
<sequence length="531" mass="61476">MKKICLALFVALLFFNNHTYAQKGNIQYDLKWGEKQRRRAEESFQHYAGHDENGHYIVNSQALAFNTKTYFVKLDNNLNEVKEEEFKVKVNGKKCAIQKLLLLNGQLTAISSVKNKETNGLDLVAHKVNKNTFEVDESHYKILSRIESIPLLSSNYDFIINFSPDSSKVAITTIFPGNSSKNVVYDVKMFNSNFDEIWQKNIAFSEYSENIVLRNIKVNKKGDYYVLTEDASDESDKNNYRLVKILEKGVDKNITDIGEDDERFYDLQLQLDHEGNIICSGYFSNSNARDVDGIYYLKFDREDNEIIEKWLPDLIRKMYPDNLKSENTIELKDYYLDNVLVLDDSSVMLTCESYYSNVYYKSLNQKIINHKFRNFMGPPPSTLSSNDVDEYHHFEDILIVKLSSKGDFLWGKKIAKDQRLKYVSSYNAFVNKNDVYLLYNGTKANINLKEGEKAKAAGGYNGLATLLVRVDENANVEKSVLFEKDEVKLYYQPIKGHQLDENRRFIYTMKGRKECFLLLELINSGNENLGQ</sequence>
<feature type="signal peptide" evidence="1">
    <location>
        <begin position="1"/>
        <end position="21"/>
    </location>
</feature>
<dbReference type="EMBL" id="CP028923">
    <property type="protein sequence ID" value="QCK13477.1"/>
    <property type="molecule type" value="Genomic_DNA"/>
</dbReference>
<dbReference type="Proteomes" id="UP000298616">
    <property type="component" value="Chromosome"/>
</dbReference>
<dbReference type="KEGG" id="fpf:DCC35_01270"/>
<gene>
    <name evidence="2" type="ORF">DCC35_01270</name>
</gene>
<organism evidence="2 3">
    <name type="scientific">Mangrovivirga cuniculi</name>
    <dbReference type="NCBI Taxonomy" id="2715131"/>
    <lineage>
        <taxon>Bacteria</taxon>
        <taxon>Pseudomonadati</taxon>
        <taxon>Bacteroidota</taxon>
        <taxon>Cytophagia</taxon>
        <taxon>Cytophagales</taxon>
        <taxon>Mangrovivirgaceae</taxon>
        <taxon>Mangrovivirga</taxon>
    </lineage>
</organism>
<protein>
    <submittedName>
        <fullName evidence="2">Uncharacterized protein</fullName>
    </submittedName>
</protein>
<reference evidence="2 3" key="1">
    <citation type="submission" date="2018-04" db="EMBL/GenBank/DDBJ databases">
        <title>Complete genome uncultured novel isolate.</title>
        <authorList>
            <person name="Merlino G."/>
        </authorList>
    </citation>
    <scope>NUCLEOTIDE SEQUENCE [LARGE SCALE GENOMIC DNA]</scope>
    <source>
        <strain evidence="3">R1DC9</strain>
    </source>
</reference>
<keyword evidence="3" id="KW-1185">Reference proteome</keyword>
<evidence type="ECO:0000313" key="2">
    <source>
        <dbReference type="EMBL" id="QCK13477.1"/>
    </source>
</evidence>
<name>A0A4D7JFL7_9BACT</name>
<evidence type="ECO:0000313" key="3">
    <source>
        <dbReference type="Proteomes" id="UP000298616"/>
    </source>
</evidence>
<dbReference type="OrthoDB" id="1403331at2"/>
<accession>A0A4D7JFL7</accession>